<protein>
    <recommendedName>
        <fullName evidence="1">SprT-like domain-containing protein</fullName>
    </recommendedName>
</protein>
<gene>
    <name evidence="2" type="ORF">GCM10023168_21850</name>
</gene>
<name>A0ABP8KHC0_9MICO</name>
<evidence type="ECO:0000259" key="1">
    <source>
        <dbReference type="SMART" id="SM00731"/>
    </source>
</evidence>
<proteinExistence type="predicted"/>
<organism evidence="2 3">
    <name type="scientific">Fodinibacter luteus</name>
    <dbReference type="NCBI Taxonomy" id="552064"/>
    <lineage>
        <taxon>Bacteria</taxon>
        <taxon>Bacillati</taxon>
        <taxon>Actinomycetota</taxon>
        <taxon>Actinomycetes</taxon>
        <taxon>Micrococcales</taxon>
        <taxon>Intrasporangiaceae</taxon>
        <taxon>Fodinibacter (ex Wang et al. 2009)</taxon>
    </lineage>
</organism>
<feature type="domain" description="SprT-like" evidence="1">
    <location>
        <begin position="1"/>
        <end position="139"/>
    </location>
</feature>
<sequence>MEVTRALAVGRGLLREHGLDDWTIVADRAKTRAGVCRFGRRQIGLSAPITLLHSEAEVLDTILHEIAHALVGPVHGHDAVWRAKALEIGCSGERCVPAGSPRVPGHWVGRCPAGHERFRHRAPTRLMSCGVCSRRFDARHLFSWTYKGRPAALPPTYAAQLAALAATRRPGEGGRPTPRVGDLVEVTTGPWQARAGEVELVGTVRCQVRIGDDLVSLPLDSVRVVPAAAARQARTAF</sequence>
<dbReference type="EMBL" id="BAABGM010000013">
    <property type="protein sequence ID" value="GAA4406637.1"/>
    <property type="molecule type" value="Genomic_DNA"/>
</dbReference>
<evidence type="ECO:0000313" key="2">
    <source>
        <dbReference type="EMBL" id="GAA4406637.1"/>
    </source>
</evidence>
<dbReference type="InterPro" id="IPR006640">
    <property type="entry name" value="SprT-like_domain"/>
</dbReference>
<accession>A0ABP8KHC0</accession>
<dbReference type="Pfam" id="PF10263">
    <property type="entry name" value="SprT-like"/>
    <property type="match status" value="1"/>
</dbReference>
<keyword evidence="3" id="KW-1185">Reference proteome</keyword>
<dbReference type="SMART" id="SM00731">
    <property type="entry name" value="SprT"/>
    <property type="match status" value="1"/>
</dbReference>
<evidence type="ECO:0000313" key="3">
    <source>
        <dbReference type="Proteomes" id="UP001500945"/>
    </source>
</evidence>
<dbReference type="Proteomes" id="UP001500945">
    <property type="component" value="Unassembled WGS sequence"/>
</dbReference>
<dbReference type="RefSeq" id="WP_345205694.1">
    <property type="nucleotide sequence ID" value="NZ_BAABGM010000013.1"/>
</dbReference>
<reference evidence="3" key="1">
    <citation type="journal article" date="2019" name="Int. J. Syst. Evol. Microbiol.">
        <title>The Global Catalogue of Microorganisms (GCM) 10K type strain sequencing project: providing services to taxonomists for standard genome sequencing and annotation.</title>
        <authorList>
            <consortium name="The Broad Institute Genomics Platform"/>
            <consortium name="The Broad Institute Genome Sequencing Center for Infectious Disease"/>
            <person name="Wu L."/>
            <person name="Ma J."/>
        </authorList>
    </citation>
    <scope>NUCLEOTIDE SEQUENCE [LARGE SCALE GENOMIC DNA]</scope>
    <source>
        <strain evidence="3">JCM 17809</strain>
    </source>
</reference>
<comment type="caution">
    <text evidence="2">The sequence shown here is derived from an EMBL/GenBank/DDBJ whole genome shotgun (WGS) entry which is preliminary data.</text>
</comment>